<protein>
    <submittedName>
        <fullName evidence="2">Uncharacterized protein</fullName>
    </submittedName>
</protein>
<dbReference type="OrthoDB" id="2798624at2759"/>
<name>A0A0H2RIQ4_9AGAM</name>
<reference evidence="2 3" key="1">
    <citation type="submission" date="2015-04" db="EMBL/GenBank/DDBJ databases">
        <title>Complete genome sequence of Schizopora paradoxa KUC8140, a cosmopolitan wood degrader in East Asia.</title>
        <authorList>
            <consortium name="DOE Joint Genome Institute"/>
            <person name="Min B."/>
            <person name="Park H."/>
            <person name="Jang Y."/>
            <person name="Kim J.-J."/>
            <person name="Kim K.H."/>
            <person name="Pangilinan J."/>
            <person name="Lipzen A."/>
            <person name="Riley R."/>
            <person name="Grigoriev I.V."/>
            <person name="Spatafora J.W."/>
            <person name="Choi I.-G."/>
        </authorList>
    </citation>
    <scope>NUCLEOTIDE SEQUENCE [LARGE SCALE GENOMIC DNA]</scope>
    <source>
        <strain evidence="2 3">KUC8140</strain>
    </source>
</reference>
<feature type="compositionally biased region" description="Basic and acidic residues" evidence="1">
    <location>
        <begin position="385"/>
        <end position="395"/>
    </location>
</feature>
<proteinExistence type="predicted"/>
<feature type="region of interest" description="Disordered" evidence="1">
    <location>
        <begin position="253"/>
        <end position="287"/>
    </location>
</feature>
<dbReference type="EMBL" id="KQ085998">
    <property type="protein sequence ID" value="KLO11517.1"/>
    <property type="molecule type" value="Genomic_DNA"/>
</dbReference>
<feature type="region of interest" description="Disordered" evidence="1">
    <location>
        <begin position="326"/>
        <end position="502"/>
    </location>
</feature>
<feature type="compositionally biased region" description="Polar residues" evidence="1">
    <location>
        <begin position="405"/>
        <end position="459"/>
    </location>
</feature>
<dbReference type="AlphaFoldDB" id="A0A0H2RIQ4"/>
<keyword evidence="3" id="KW-1185">Reference proteome</keyword>
<organism evidence="2 3">
    <name type="scientific">Schizopora paradoxa</name>
    <dbReference type="NCBI Taxonomy" id="27342"/>
    <lineage>
        <taxon>Eukaryota</taxon>
        <taxon>Fungi</taxon>
        <taxon>Dikarya</taxon>
        <taxon>Basidiomycota</taxon>
        <taxon>Agaricomycotina</taxon>
        <taxon>Agaricomycetes</taxon>
        <taxon>Hymenochaetales</taxon>
        <taxon>Schizoporaceae</taxon>
        <taxon>Schizopora</taxon>
    </lineage>
</organism>
<dbReference type="STRING" id="27342.A0A0H2RIQ4"/>
<dbReference type="InParanoid" id="A0A0H2RIQ4"/>
<accession>A0A0H2RIQ4</accession>
<feature type="compositionally biased region" description="Basic and acidic residues" evidence="1">
    <location>
        <begin position="253"/>
        <end position="267"/>
    </location>
</feature>
<gene>
    <name evidence="2" type="ORF">SCHPADRAFT_466834</name>
</gene>
<feature type="compositionally biased region" description="Polar residues" evidence="1">
    <location>
        <begin position="337"/>
        <end position="347"/>
    </location>
</feature>
<evidence type="ECO:0000313" key="2">
    <source>
        <dbReference type="EMBL" id="KLO11517.1"/>
    </source>
</evidence>
<dbReference type="Proteomes" id="UP000053477">
    <property type="component" value="Unassembled WGS sequence"/>
</dbReference>
<evidence type="ECO:0000313" key="3">
    <source>
        <dbReference type="Proteomes" id="UP000053477"/>
    </source>
</evidence>
<feature type="compositionally biased region" description="Polar residues" evidence="1">
    <location>
        <begin position="271"/>
        <end position="287"/>
    </location>
</feature>
<evidence type="ECO:0000256" key="1">
    <source>
        <dbReference type="SAM" id="MobiDB-lite"/>
    </source>
</evidence>
<sequence>MKSLHRRSLSEATARNPIFQSLATSPLRQRTSVKPLVHELQPDQSVADPVAQVCLTTADVSSLLCRIAQLEAELSDTQKAPSNGSNACALNHECATTGLYHSEALQLPVIKRFIACAAHALERDEDPEESIIDFVQHSLINEETGPWARLTSKTGSSKNTTRSHEQYVAAINMTIQARKEARNWKKLTNFWRGLVRGKSSTPTLSESVNFVVTPSPSDLSDSEQPLTDVRRQKVEALMDRLKIQVEVCVKRPEGKTRQDKKEQDLPERVTPASQSTPQLGAKLSPSNMSARTLVEDDDDDVFLGALYPNSISSSSLKRNLNMLAEESSTVDKGRSSPRISASRSCPTTPRALSPLRQVISASVSDSERGPISGLPLQTPPSIKYDGGDIAKDHRSPRATGILKHSGQSATANLPASSSSKHVLFNDQSESSSPLAHLSTNTRTRQRSAGQQTATSSKSLSKAEESPLNSTKIPRPVPRQKLKPLKTGVCATSAARRNSPYLG</sequence>